<accession>A0A3Q8SED8</accession>
<evidence type="ECO:0000313" key="8">
    <source>
        <dbReference type="Proteomes" id="UP000273145"/>
    </source>
</evidence>
<keyword evidence="4" id="KW-0804">Transcription</keyword>
<sequence length="122" mass="14123">MKISEVAKHVNMPISTLRYYEKMGIIPDEYILRDRNNYRNYSAEIIHHLTVVKSCLAVGFSIHEVVSMVVKGGFSRDEQTRILKEKIKEIEDTQKKLDVSKQSLNEILELDLVCEDGFGKHK</sequence>
<dbReference type="SMART" id="SM00422">
    <property type="entry name" value="HTH_MERR"/>
    <property type="match status" value="1"/>
</dbReference>
<name>A0A3Q8SED8_9BACL</name>
<keyword evidence="8" id="KW-1185">Reference proteome</keyword>
<dbReference type="KEGG" id="plen:EIM92_01070"/>
<organism evidence="7 8">
    <name type="scientific">Paenibacillus lentus</name>
    <dbReference type="NCBI Taxonomy" id="1338368"/>
    <lineage>
        <taxon>Bacteria</taxon>
        <taxon>Bacillati</taxon>
        <taxon>Bacillota</taxon>
        <taxon>Bacilli</taxon>
        <taxon>Bacillales</taxon>
        <taxon>Paenibacillaceae</taxon>
        <taxon>Paenibacillus</taxon>
    </lineage>
</organism>
<dbReference type="Proteomes" id="UP000273145">
    <property type="component" value="Chromosome"/>
</dbReference>
<dbReference type="InterPro" id="IPR000551">
    <property type="entry name" value="MerR-type_HTH_dom"/>
</dbReference>
<keyword evidence="2" id="KW-0805">Transcription regulation</keyword>
<dbReference type="EMBL" id="CP034248">
    <property type="protein sequence ID" value="AZK48819.1"/>
    <property type="molecule type" value="Genomic_DNA"/>
</dbReference>
<dbReference type="InterPro" id="IPR047057">
    <property type="entry name" value="MerR_fam"/>
</dbReference>
<evidence type="ECO:0000256" key="2">
    <source>
        <dbReference type="ARBA" id="ARBA00023015"/>
    </source>
</evidence>
<keyword evidence="5" id="KW-0175">Coiled coil</keyword>
<evidence type="ECO:0000313" key="7">
    <source>
        <dbReference type="EMBL" id="AZK48819.1"/>
    </source>
</evidence>
<dbReference type="GO" id="GO:0003677">
    <property type="term" value="F:DNA binding"/>
    <property type="evidence" value="ECO:0007669"/>
    <property type="project" value="UniProtKB-KW"/>
</dbReference>
<dbReference type="SUPFAM" id="SSF46955">
    <property type="entry name" value="Putative DNA-binding domain"/>
    <property type="match status" value="1"/>
</dbReference>
<keyword evidence="1" id="KW-0678">Repressor</keyword>
<dbReference type="Gene3D" id="1.10.1660.10">
    <property type="match status" value="1"/>
</dbReference>
<dbReference type="OrthoDB" id="9791488at2"/>
<feature type="domain" description="HTH merR-type" evidence="6">
    <location>
        <begin position="1"/>
        <end position="68"/>
    </location>
</feature>
<dbReference type="AlphaFoldDB" id="A0A3Q8SED8"/>
<dbReference type="Pfam" id="PF13411">
    <property type="entry name" value="MerR_1"/>
    <property type="match status" value="1"/>
</dbReference>
<dbReference type="PROSITE" id="PS50937">
    <property type="entry name" value="HTH_MERR_2"/>
    <property type="match status" value="1"/>
</dbReference>
<feature type="coiled-coil region" evidence="5">
    <location>
        <begin position="76"/>
        <end position="103"/>
    </location>
</feature>
<dbReference type="PANTHER" id="PTHR30204">
    <property type="entry name" value="REDOX-CYCLING DRUG-SENSING TRANSCRIPTIONAL ACTIVATOR SOXR"/>
    <property type="match status" value="1"/>
</dbReference>
<dbReference type="GO" id="GO:0003700">
    <property type="term" value="F:DNA-binding transcription factor activity"/>
    <property type="evidence" value="ECO:0007669"/>
    <property type="project" value="InterPro"/>
</dbReference>
<evidence type="ECO:0000256" key="3">
    <source>
        <dbReference type="ARBA" id="ARBA00023125"/>
    </source>
</evidence>
<evidence type="ECO:0000256" key="1">
    <source>
        <dbReference type="ARBA" id="ARBA00022491"/>
    </source>
</evidence>
<keyword evidence="3" id="KW-0238">DNA-binding</keyword>
<evidence type="ECO:0000256" key="5">
    <source>
        <dbReference type="SAM" id="Coils"/>
    </source>
</evidence>
<dbReference type="InterPro" id="IPR009061">
    <property type="entry name" value="DNA-bd_dom_put_sf"/>
</dbReference>
<proteinExistence type="predicted"/>
<reference evidence="7 8" key="1">
    <citation type="submission" date="2018-11" db="EMBL/GenBank/DDBJ databases">
        <title>Genome sequencing of Paenibacillus lentus DSM25539(T).</title>
        <authorList>
            <person name="Kook J.-K."/>
            <person name="Park S.-N."/>
            <person name="Lim Y.K."/>
        </authorList>
    </citation>
    <scope>NUCLEOTIDE SEQUENCE [LARGE SCALE GENOMIC DNA]</scope>
    <source>
        <strain evidence="7 8">DSM 25539</strain>
    </source>
</reference>
<evidence type="ECO:0000256" key="4">
    <source>
        <dbReference type="ARBA" id="ARBA00023163"/>
    </source>
</evidence>
<evidence type="ECO:0000259" key="6">
    <source>
        <dbReference type="PROSITE" id="PS50937"/>
    </source>
</evidence>
<dbReference type="PANTHER" id="PTHR30204:SF69">
    <property type="entry name" value="MERR-FAMILY TRANSCRIPTIONAL REGULATOR"/>
    <property type="match status" value="1"/>
</dbReference>
<protein>
    <submittedName>
        <fullName evidence="7">MerR family transcriptional regulator</fullName>
    </submittedName>
</protein>
<gene>
    <name evidence="7" type="ORF">EIM92_01070</name>
</gene>